<dbReference type="SUPFAM" id="SSF55874">
    <property type="entry name" value="ATPase domain of HSP90 chaperone/DNA topoisomerase II/histidine kinase"/>
    <property type="match status" value="1"/>
</dbReference>
<evidence type="ECO:0000256" key="1">
    <source>
        <dbReference type="ARBA" id="ARBA00022679"/>
    </source>
</evidence>
<keyword evidence="2 7" id="KW-0418">Kinase</keyword>
<dbReference type="PANTHER" id="PTHR24421:SF56">
    <property type="entry name" value="OXYGEN SENSOR HISTIDINE KINASE RESPONSE REGULATOR DOST"/>
    <property type="match status" value="1"/>
</dbReference>
<dbReference type="InterPro" id="IPR050482">
    <property type="entry name" value="Sensor_HK_TwoCompSys"/>
</dbReference>
<feature type="domain" description="GAF" evidence="5">
    <location>
        <begin position="60"/>
        <end position="219"/>
    </location>
</feature>
<feature type="domain" description="GAF" evidence="5">
    <location>
        <begin position="240"/>
        <end position="406"/>
    </location>
</feature>
<dbReference type="Proteomes" id="UP000590811">
    <property type="component" value="Unassembled WGS sequence"/>
</dbReference>
<evidence type="ECO:0000256" key="2">
    <source>
        <dbReference type="ARBA" id="ARBA00022777"/>
    </source>
</evidence>
<dbReference type="InterPro" id="IPR003594">
    <property type="entry name" value="HATPase_dom"/>
</dbReference>
<dbReference type="CDD" id="cd16917">
    <property type="entry name" value="HATPase_UhpB-NarQ-NarX-like"/>
    <property type="match status" value="1"/>
</dbReference>
<dbReference type="AlphaFoldDB" id="A0A839PTY5"/>
<protein>
    <submittedName>
        <fullName evidence="7">Signal transduction histidine kinase</fullName>
    </submittedName>
</protein>
<dbReference type="Gene3D" id="1.20.5.1930">
    <property type="match status" value="1"/>
</dbReference>
<feature type="domain" description="Histidine kinase/HSP90-like ATPase" evidence="6">
    <location>
        <begin position="515"/>
        <end position="604"/>
    </location>
</feature>
<dbReference type="GO" id="GO:0016020">
    <property type="term" value="C:membrane"/>
    <property type="evidence" value="ECO:0007669"/>
    <property type="project" value="InterPro"/>
</dbReference>
<dbReference type="EMBL" id="JACHVT010000003">
    <property type="protein sequence ID" value="MBB2986503.1"/>
    <property type="molecule type" value="Genomic_DNA"/>
</dbReference>
<gene>
    <name evidence="7" type="ORF">FHW14_001657</name>
</gene>
<keyword evidence="3" id="KW-0902">Two-component regulatory system</keyword>
<accession>A0A839PTY5</accession>
<proteinExistence type="predicted"/>
<comment type="caution">
    <text evidence="7">The sequence shown here is derived from an EMBL/GenBank/DDBJ whole genome shotgun (WGS) entry which is preliminary data.</text>
</comment>
<evidence type="ECO:0000313" key="7">
    <source>
        <dbReference type="EMBL" id="MBB2986503.1"/>
    </source>
</evidence>
<dbReference type="RefSeq" id="WP_184509603.1">
    <property type="nucleotide sequence ID" value="NZ_JACHVT010000003.1"/>
</dbReference>
<evidence type="ECO:0000313" key="8">
    <source>
        <dbReference type="Proteomes" id="UP000590811"/>
    </source>
</evidence>
<dbReference type="SMART" id="SM00387">
    <property type="entry name" value="HATPase_c"/>
    <property type="match status" value="1"/>
</dbReference>
<evidence type="ECO:0000259" key="5">
    <source>
        <dbReference type="SMART" id="SM00065"/>
    </source>
</evidence>
<dbReference type="GO" id="GO:0000155">
    <property type="term" value="F:phosphorelay sensor kinase activity"/>
    <property type="evidence" value="ECO:0007669"/>
    <property type="project" value="InterPro"/>
</dbReference>
<name>A0A839PTY5_9MICO</name>
<dbReference type="SUPFAM" id="SSF55781">
    <property type="entry name" value="GAF domain-like"/>
    <property type="match status" value="2"/>
</dbReference>
<dbReference type="Gene3D" id="3.30.565.10">
    <property type="entry name" value="Histidine kinase-like ATPase, C-terminal domain"/>
    <property type="match status" value="1"/>
</dbReference>
<keyword evidence="1" id="KW-0808">Transferase</keyword>
<evidence type="ECO:0000256" key="4">
    <source>
        <dbReference type="SAM" id="MobiDB-lite"/>
    </source>
</evidence>
<dbReference type="InterPro" id="IPR036890">
    <property type="entry name" value="HATPase_C_sf"/>
</dbReference>
<dbReference type="InterPro" id="IPR029016">
    <property type="entry name" value="GAF-like_dom_sf"/>
</dbReference>
<reference evidence="7 8" key="1">
    <citation type="submission" date="2020-08" db="EMBL/GenBank/DDBJ databases">
        <title>Genomic Encyclopedia of Type Strains, Phase IV (KMG-V): Genome sequencing to study the core and pangenomes of soil and plant-associated prokaryotes.</title>
        <authorList>
            <person name="Whitman W."/>
        </authorList>
    </citation>
    <scope>NUCLEOTIDE SEQUENCE [LARGE SCALE GENOMIC DNA]</scope>
    <source>
        <strain evidence="7 8">B3ACCR2</strain>
    </source>
</reference>
<feature type="region of interest" description="Disordered" evidence="4">
    <location>
        <begin position="1"/>
        <end position="42"/>
    </location>
</feature>
<dbReference type="Pfam" id="PF02518">
    <property type="entry name" value="HATPase_c"/>
    <property type="match status" value="1"/>
</dbReference>
<dbReference type="Pfam" id="PF13185">
    <property type="entry name" value="GAF_2"/>
    <property type="match status" value="1"/>
</dbReference>
<organism evidence="7 8">
    <name type="scientific">Terracoccus luteus</name>
    <dbReference type="NCBI Taxonomy" id="53356"/>
    <lineage>
        <taxon>Bacteria</taxon>
        <taxon>Bacillati</taxon>
        <taxon>Actinomycetota</taxon>
        <taxon>Actinomycetes</taxon>
        <taxon>Micrococcales</taxon>
        <taxon>Intrasporangiaceae</taxon>
        <taxon>Terracoccus</taxon>
    </lineage>
</organism>
<sequence length="613" mass="64481">MDGPEGLITSPPGRPTPPASSLGDPRDLDGVGGSDGSSPPASDRVTALLEAVMAVTSGLELADVLTRIVSSGRDLVGARYGAMGVLGLDGRHLAEFVTDGLSAVERSAIGAPPRGHGVLGLLISEPTPLRLSDLTSHPDSYGFPPNHPAMHSFLGVPIRIRDEVFGNLYMTEKIPPDVPPGGDAPSRVQFTASDKAVLVGLAAAAGIAIENARLFERTRRQRRWIETTAEVSRMLLEESGESTTVDYLSRSARGLATASMAMVVLVDERDRCVVRAVDTTPQTGAAASPHPEVDHDDLSRALRTLEGDPRWAAARGRRAPVLITPRPGDPVDDALVAALGRVGGGVEVGLVSLLPMAVADDEVGVLVVAWPARSEALVSEMLELLGPFTRQVAVALVAARNRRARSAVARLEDRDRIARDMHDHVIQRLFATGLSLQAASRTGDDLLLHQRLDEAVESLDEAIKDIRYAIFELHGRRPGTGVVDSLHDVVSLAGDSLGLTPELTVSGDVHDLGDTLAADLLAVVREALANVAKHAQAQSVTISVAAGRDLRVCISDDGTGIPPGGRRSGLANLAARATILGGTLSIRATASHGTTLVWRVPTTGPGEAPRRPR</sequence>
<evidence type="ECO:0000259" key="6">
    <source>
        <dbReference type="SMART" id="SM00387"/>
    </source>
</evidence>
<dbReference type="PANTHER" id="PTHR24421">
    <property type="entry name" value="NITRATE/NITRITE SENSOR PROTEIN NARX-RELATED"/>
    <property type="match status" value="1"/>
</dbReference>
<dbReference type="SMART" id="SM00065">
    <property type="entry name" value="GAF"/>
    <property type="match status" value="2"/>
</dbReference>
<dbReference type="InterPro" id="IPR003018">
    <property type="entry name" value="GAF"/>
</dbReference>
<dbReference type="Pfam" id="PF07730">
    <property type="entry name" value="HisKA_3"/>
    <property type="match status" value="1"/>
</dbReference>
<dbReference type="Gene3D" id="3.30.450.40">
    <property type="match status" value="2"/>
</dbReference>
<evidence type="ECO:0000256" key="3">
    <source>
        <dbReference type="ARBA" id="ARBA00023012"/>
    </source>
</evidence>
<dbReference type="GO" id="GO:0046983">
    <property type="term" value="F:protein dimerization activity"/>
    <property type="evidence" value="ECO:0007669"/>
    <property type="project" value="InterPro"/>
</dbReference>
<dbReference type="InterPro" id="IPR011712">
    <property type="entry name" value="Sig_transdc_His_kin_sub3_dim/P"/>
</dbReference>